<feature type="binding site" evidence="9 13">
    <location>
        <position position="459"/>
    </location>
    <ligand>
        <name>Mn(2+)</name>
        <dbReference type="ChEBI" id="CHEBI:29035"/>
        <label>1</label>
    </ligand>
</feature>
<feature type="binding site" evidence="9 13">
    <location>
        <position position="399"/>
    </location>
    <ligand>
        <name>Mn(2+)</name>
        <dbReference type="ChEBI" id="CHEBI:29035"/>
        <label>1</label>
    </ligand>
</feature>
<protein>
    <recommendedName>
        <fullName evidence="9 10">2,3-bisphosphoglycerate-independent phosphoglycerate mutase</fullName>
        <shortName evidence="9">BPG-independent PGAM</shortName>
        <shortName evidence="9">Phosphoglyceromutase</shortName>
        <shortName evidence="9">iPGM</shortName>
        <ecNumber evidence="9 10">5.4.2.12</ecNumber>
    </recommendedName>
</protein>
<evidence type="ECO:0000256" key="8">
    <source>
        <dbReference type="ARBA" id="ARBA00023235"/>
    </source>
</evidence>
<comment type="pathway">
    <text evidence="3 9">Carbohydrate degradation; glycolysis; pyruvate from D-glyceraldehyde 3-phosphate: step 3/5.</text>
</comment>
<feature type="binding site" evidence="9 12">
    <location>
        <position position="128"/>
    </location>
    <ligand>
        <name>substrate</name>
    </ligand>
</feature>
<accession>A0A554JAN9</accession>
<feature type="binding site" evidence="9 13">
    <location>
        <position position="440"/>
    </location>
    <ligand>
        <name>Mn(2+)</name>
        <dbReference type="ChEBI" id="CHEBI:29035"/>
        <label>2</label>
    </ligand>
</feature>
<feature type="binding site" evidence="9 12">
    <location>
        <position position="189"/>
    </location>
    <ligand>
        <name>substrate</name>
    </ligand>
</feature>
<dbReference type="SUPFAM" id="SSF53649">
    <property type="entry name" value="Alkaline phosphatase-like"/>
    <property type="match status" value="1"/>
</dbReference>
<evidence type="ECO:0000256" key="4">
    <source>
        <dbReference type="ARBA" id="ARBA00008819"/>
    </source>
</evidence>
<evidence type="ECO:0000256" key="9">
    <source>
        <dbReference type="HAMAP-Rule" id="MF_01038"/>
    </source>
</evidence>
<dbReference type="Proteomes" id="UP000316253">
    <property type="component" value="Unassembled WGS sequence"/>
</dbReference>
<feature type="binding site" evidence="9 13">
    <location>
        <position position="67"/>
    </location>
    <ligand>
        <name>Mn(2+)</name>
        <dbReference type="ChEBI" id="CHEBI:29035"/>
        <label>2</label>
    </ligand>
</feature>
<feature type="binding site" evidence="9 13">
    <location>
        <position position="441"/>
    </location>
    <ligand>
        <name>Mn(2+)</name>
        <dbReference type="ChEBI" id="CHEBI:29035"/>
        <label>2</label>
    </ligand>
</feature>
<feature type="binding site" evidence="9 12">
    <location>
        <begin position="157"/>
        <end position="158"/>
    </location>
    <ligand>
        <name>substrate</name>
    </ligand>
</feature>
<evidence type="ECO:0000256" key="13">
    <source>
        <dbReference type="PIRSR" id="PIRSR001492-3"/>
    </source>
</evidence>
<evidence type="ECO:0000256" key="7">
    <source>
        <dbReference type="ARBA" id="ARBA00023211"/>
    </source>
</evidence>
<gene>
    <name evidence="9" type="primary">gpmI</name>
    <name evidence="16" type="ORF">CEO22_490</name>
</gene>
<dbReference type="NCBIfam" id="TIGR01307">
    <property type="entry name" value="pgm_bpd_ind"/>
    <property type="match status" value="1"/>
</dbReference>
<dbReference type="PIRSF" id="PIRSF001492">
    <property type="entry name" value="IPGAM"/>
    <property type="match status" value="1"/>
</dbReference>
<reference evidence="16 17" key="1">
    <citation type="submission" date="2017-08" db="EMBL/GenBank/DDBJ databases">
        <title>Mechanisms for carbon and nitrogen cycling indicate functional differentiation within the Candidate Phyla Radiation.</title>
        <authorList>
            <person name="Danczak R.E."/>
            <person name="Johnston M.D."/>
            <person name="Kenah C."/>
            <person name="Slattery M."/>
            <person name="Wrighton K.C."/>
            <person name="Wilkins M.J."/>
        </authorList>
    </citation>
    <scope>NUCLEOTIDE SEQUENCE [LARGE SCALE GENOMIC DNA]</scope>
    <source>
        <strain evidence="16">Gr01-1014_85</strain>
    </source>
</reference>
<dbReference type="CDD" id="cd16010">
    <property type="entry name" value="iPGM"/>
    <property type="match status" value="1"/>
</dbReference>
<dbReference type="Gene3D" id="3.40.1450.10">
    <property type="entry name" value="BPG-independent phosphoglycerate mutase, domain B"/>
    <property type="match status" value="1"/>
</dbReference>
<organism evidence="16 17">
    <name type="scientific">Candidatus Berkelbacteria bacterium Gr01-1014_85</name>
    <dbReference type="NCBI Taxonomy" id="2017150"/>
    <lineage>
        <taxon>Bacteria</taxon>
        <taxon>Candidatus Berkelbacteria</taxon>
    </lineage>
</organism>
<dbReference type="GO" id="GO:0006007">
    <property type="term" value="P:glucose catabolic process"/>
    <property type="evidence" value="ECO:0007669"/>
    <property type="project" value="InterPro"/>
</dbReference>
<evidence type="ECO:0000259" key="14">
    <source>
        <dbReference type="Pfam" id="PF01676"/>
    </source>
</evidence>
<evidence type="ECO:0000313" key="17">
    <source>
        <dbReference type="Proteomes" id="UP000316253"/>
    </source>
</evidence>
<proteinExistence type="inferred from homology"/>
<evidence type="ECO:0000256" key="11">
    <source>
        <dbReference type="PIRSR" id="PIRSR001492-1"/>
    </source>
</evidence>
<comment type="catalytic activity">
    <reaction evidence="1 9">
        <text>(2R)-2-phosphoglycerate = (2R)-3-phosphoglycerate</text>
        <dbReference type="Rhea" id="RHEA:15901"/>
        <dbReference type="ChEBI" id="CHEBI:58272"/>
        <dbReference type="ChEBI" id="CHEBI:58289"/>
        <dbReference type="EC" id="5.4.2.12"/>
    </reaction>
</comment>
<comment type="cofactor">
    <cofactor evidence="9">
        <name>Mn(2+)</name>
        <dbReference type="ChEBI" id="CHEBI:29035"/>
    </cofactor>
    <text evidence="9">Binds 2 manganese ions per subunit.</text>
</comment>
<sequence>MPSSKPKTSPTLLVVLDGWGISPETEHNGVALAKTPNYDRLCQEYPMTTLEASGLAVGLPEGQIGNSEVGHMTIGAGSVLYQDLVRIDQDIESGEFANNSAFQQAIDHVRTTNGKVHLIGLISNGGVHSHERHLSATLELLAKAQVPTVIHGILDGRDCPRDQGAASVAKLEKQIKKLGHGQIASLCGRYYAMDRDNNRERTELAWQAIAQHQADKQLTLTDDLHRALLAEYQTNCFDELMPPIVIGETSTTNRLTTGDAVIMTNFRPDRSRQLAELINAEVTALNLCLVTMTDYGVAKHAVIAYQPKVVSTCLAAEISRADLKQLHIAESEKYAHATYFLNGGREKTHPGEEFKLIESRKDVKTHDEAPEMRAREITEAALAGLDQFDFIFINYANPDMVGHTANQSAIITAIETVDTELGRLVEAVLSQQGQLMVIADHGNAEVMIDHETGQPHTAHTTNQVPCLVINQTIKSLRQTGGLADVAPTILELMGLPASQQMSGQSLLLDL</sequence>
<dbReference type="GO" id="GO:0006096">
    <property type="term" value="P:glycolytic process"/>
    <property type="evidence" value="ECO:0007669"/>
    <property type="project" value="UniProtKB-UniRule"/>
</dbReference>
<dbReference type="InterPro" id="IPR011258">
    <property type="entry name" value="BPG-indep_PGM_N"/>
</dbReference>
<comment type="caution">
    <text evidence="16">The sequence shown here is derived from an EMBL/GenBank/DDBJ whole genome shotgun (WGS) entry which is preliminary data.</text>
</comment>
<name>A0A554JAN9_9BACT</name>
<keyword evidence="7 9" id="KW-0464">Manganese</keyword>
<dbReference type="FunFam" id="3.40.1450.10:FF:000002">
    <property type="entry name" value="2,3-bisphosphoglycerate-independent phosphoglycerate mutase"/>
    <property type="match status" value="1"/>
</dbReference>
<dbReference type="Pfam" id="PF01676">
    <property type="entry name" value="Metalloenzyme"/>
    <property type="match status" value="1"/>
</dbReference>
<dbReference type="PANTHER" id="PTHR31637">
    <property type="entry name" value="2,3-BISPHOSPHOGLYCERATE-INDEPENDENT PHOSPHOGLYCERATE MUTASE"/>
    <property type="match status" value="1"/>
</dbReference>
<evidence type="ECO:0000256" key="12">
    <source>
        <dbReference type="PIRSR" id="PIRSR001492-2"/>
    </source>
</evidence>
<comment type="similarity">
    <text evidence="4 9">Belongs to the BPG-independent phosphoglycerate mutase family.</text>
</comment>
<feature type="domain" description="Metalloenzyme" evidence="14">
    <location>
        <begin position="10"/>
        <end position="496"/>
    </location>
</feature>
<evidence type="ECO:0000256" key="5">
    <source>
        <dbReference type="ARBA" id="ARBA00022723"/>
    </source>
</evidence>
<dbReference type="AlphaFoldDB" id="A0A554JAN9"/>
<dbReference type="SUPFAM" id="SSF64158">
    <property type="entry name" value="2,3-Bisphosphoglycerate-independent phosphoglycerate mutase, substrate-binding domain"/>
    <property type="match status" value="1"/>
</dbReference>
<dbReference type="GO" id="GO:0004619">
    <property type="term" value="F:phosphoglycerate mutase activity"/>
    <property type="evidence" value="ECO:0007669"/>
    <property type="project" value="UniProtKB-UniRule"/>
</dbReference>
<dbReference type="Gene3D" id="3.40.720.10">
    <property type="entry name" value="Alkaline Phosphatase, subunit A"/>
    <property type="match status" value="1"/>
</dbReference>
<dbReference type="PANTHER" id="PTHR31637:SF0">
    <property type="entry name" value="2,3-BISPHOSPHOGLYCERATE-INDEPENDENT PHOSPHOGLYCERATE MUTASE"/>
    <property type="match status" value="1"/>
</dbReference>
<feature type="binding site" evidence="9 12">
    <location>
        <position position="333"/>
    </location>
    <ligand>
        <name>substrate</name>
    </ligand>
</feature>
<feature type="binding site" evidence="9 12">
    <location>
        <position position="195"/>
    </location>
    <ligand>
        <name>substrate</name>
    </ligand>
</feature>
<keyword evidence="8 9" id="KW-0413">Isomerase</keyword>
<keyword evidence="5 9" id="KW-0479">Metal-binding</keyword>
<dbReference type="HAMAP" id="MF_01038">
    <property type="entry name" value="GpmI"/>
    <property type="match status" value="1"/>
</dbReference>
<dbReference type="InterPro" id="IPR036646">
    <property type="entry name" value="PGAM_B_sf"/>
</dbReference>
<dbReference type="Pfam" id="PF06415">
    <property type="entry name" value="iPGM_N"/>
    <property type="match status" value="1"/>
</dbReference>
<dbReference type="EMBL" id="VMFD01000045">
    <property type="protein sequence ID" value="TSC65394.1"/>
    <property type="molecule type" value="Genomic_DNA"/>
</dbReference>
<evidence type="ECO:0000256" key="10">
    <source>
        <dbReference type="NCBIfam" id="TIGR01307"/>
    </source>
</evidence>
<feature type="binding site" evidence="9 13">
    <location>
        <position position="17"/>
    </location>
    <ligand>
        <name>Mn(2+)</name>
        <dbReference type="ChEBI" id="CHEBI:29035"/>
        <label>2</label>
    </ligand>
</feature>
<evidence type="ECO:0000256" key="1">
    <source>
        <dbReference type="ARBA" id="ARBA00000370"/>
    </source>
</evidence>
<evidence type="ECO:0000256" key="3">
    <source>
        <dbReference type="ARBA" id="ARBA00004798"/>
    </source>
</evidence>
<dbReference type="GO" id="GO:0005829">
    <property type="term" value="C:cytosol"/>
    <property type="evidence" value="ECO:0007669"/>
    <property type="project" value="TreeGrafter"/>
</dbReference>
<dbReference type="InterPro" id="IPR006124">
    <property type="entry name" value="Metalloenzyme"/>
</dbReference>
<comment type="subunit">
    <text evidence="9">Monomer.</text>
</comment>
<dbReference type="InterPro" id="IPR017850">
    <property type="entry name" value="Alkaline_phosphatase_core_sf"/>
</dbReference>
<keyword evidence="6 9" id="KW-0324">Glycolysis</keyword>
<feature type="active site" description="Phosphoserine intermediate" evidence="9 11">
    <location>
        <position position="67"/>
    </location>
</feature>
<evidence type="ECO:0000259" key="15">
    <source>
        <dbReference type="Pfam" id="PF06415"/>
    </source>
</evidence>
<dbReference type="EC" id="5.4.2.12" evidence="9 10"/>
<evidence type="ECO:0000313" key="16">
    <source>
        <dbReference type="EMBL" id="TSC65394.1"/>
    </source>
</evidence>
<comment type="function">
    <text evidence="2 9">Catalyzes the interconversion of 2-phosphoglycerate and 3-phosphoglycerate.</text>
</comment>
<feature type="binding site" evidence="9 13">
    <location>
        <position position="403"/>
    </location>
    <ligand>
        <name>Mn(2+)</name>
        <dbReference type="ChEBI" id="CHEBI:29035"/>
        <label>1</label>
    </ligand>
</feature>
<dbReference type="GO" id="GO:0030145">
    <property type="term" value="F:manganese ion binding"/>
    <property type="evidence" value="ECO:0007669"/>
    <property type="project" value="UniProtKB-UniRule"/>
</dbReference>
<evidence type="ECO:0000256" key="6">
    <source>
        <dbReference type="ARBA" id="ARBA00023152"/>
    </source>
</evidence>
<dbReference type="UniPathway" id="UPA00109">
    <property type="reaction ID" value="UER00186"/>
</dbReference>
<dbReference type="InterPro" id="IPR005995">
    <property type="entry name" value="Pgm_bpd_ind"/>
</dbReference>
<feature type="binding site" evidence="9 12">
    <location>
        <begin position="267"/>
        <end position="270"/>
    </location>
    <ligand>
        <name>substrate</name>
    </ligand>
</feature>
<evidence type="ECO:0000256" key="2">
    <source>
        <dbReference type="ARBA" id="ARBA00002315"/>
    </source>
</evidence>
<feature type="domain" description="BPG-independent PGAM N-terminal" evidence="15">
    <location>
        <begin position="87"/>
        <end position="295"/>
    </location>
</feature>